<keyword evidence="2" id="KW-1185">Reference proteome</keyword>
<dbReference type="AlphaFoldDB" id="A0A2Z4J948"/>
<dbReference type="Proteomes" id="UP000249616">
    <property type="component" value="Chromosome"/>
</dbReference>
<gene>
    <name evidence="1" type="ORF">DN051_37975</name>
</gene>
<proteinExistence type="predicted"/>
<name>A0A2Z4J948_9ACTN</name>
<sequence>MDTHAEPEPTWHVPSREAIVSGPPIRQLFRDVITDRLPGQRPPQAAMLFDLEVDPSWNDRSFLSDFYNEILHQDTCQSATADGIALLAALAVDDRVPPRQRFEAVQLLFSAATVSERHLAATWPAAPQHADPTSEVRTRVAVQSCTPDLLARWSAECAAVRLVLASLAIVFPTDRTLPALTPRLAGFADQHPQGTDVGDYVRFVLVLAAQADDRTLRATEELTDAYWTGTARGVPTRARALHLVDQMLTKIRTGLTRSTGPSTTWPSELWRRYSSAPVAG</sequence>
<organism evidence="1 2">
    <name type="scientific">Streptomyces cadmiisoli</name>
    <dbReference type="NCBI Taxonomy" id="2184053"/>
    <lineage>
        <taxon>Bacteria</taxon>
        <taxon>Bacillati</taxon>
        <taxon>Actinomycetota</taxon>
        <taxon>Actinomycetes</taxon>
        <taxon>Kitasatosporales</taxon>
        <taxon>Streptomycetaceae</taxon>
        <taxon>Streptomyces</taxon>
        <taxon>Streptomyces aurantiacus group</taxon>
    </lineage>
</organism>
<dbReference type="RefSeq" id="WP_112441385.1">
    <property type="nucleotide sequence ID" value="NZ_CP030073.1"/>
</dbReference>
<protein>
    <submittedName>
        <fullName evidence="1">Uncharacterized protein</fullName>
    </submittedName>
</protein>
<reference evidence="1 2" key="1">
    <citation type="journal article" date="2019" name="Int. J. Syst. Evol. Microbiol.">
        <title>Streptomyces cadmiisoli sp. nov., a novel actinomycete isolated from cadmium-contaminated soil.</title>
        <authorList>
            <person name="Li K."/>
            <person name="Tang X."/>
            <person name="Zhao J."/>
            <person name="Guo Y."/>
            <person name="Tang Y."/>
            <person name="Gao J."/>
        </authorList>
    </citation>
    <scope>NUCLEOTIDE SEQUENCE [LARGE SCALE GENOMIC DNA]</scope>
    <source>
        <strain evidence="1 2">ZFG47</strain>
    </source>
</reference>
<evidence type="ECO:0000313" key="2">
    <source>
        <dbReference type="Proteomes" id="UP000249616"/>
    </source>
</evidence>
<dbReference type="KEGG" id="scad:DN051_37975"/>
<evidence type="ECO:0000313" key="1">
    <source>
        <dbReference type="EMBL" id="AWW41722.1"/>
    </source>
</evidence>
<accession>A0A2Z4J948</accession>
<dbReference type="EMBL" id="CP030073">
    <property type="protein sequence ID" value="AWW41722.1"/>
    <property type="molecule type" value="Genomic_DNA"/>
</dbReference>